<proteinExistence type="predicted"/>
<accession>A0A6G6XYA4</accession>
<gene>
    <name evidence="1" type="ORF">phiOH_p34</name>
</gene>
<organism evidence="1 2">
    <name type="scientific">Ochrobactrum phage vB_OspP_OH</name>
    <dbReference type="NCBI Taxonomy" id="2712957"/>
    <lineage>
        <taxon>Viruses</taxon>
        <taxon>Duplodnaviria</taxon>
        <taxon>Heunggongvirae</taxon>
        <taxon>Uroviricota</taxon>
        <taxon>Caudoviricetes</taxon>
        <taxon>Wolominvirus</taxon>
        <taxon>Wolominvirus OH</taxon>
    </lineage>
</organism>
<dbReference type="EMBL" id="MT028492">
    <property type="protein sequence ID" value="QIG66090.1"/>
    <property type="molecule type" value="Genomic_DNA"/>
</dbReference>
<evidence type="ECO:0000313" key="2">
    <source>
        <dbReference type="Proteomes" id="UP000503046"/>
    </source>
</evidence>
<sequence length="90" mass="10390">MKRFTVIRDSGRVDIYENTSYFWVLRNVYADMQSGGSTYDHPNILLLNGKVVIPEGLANLAWEYCRELDDAIMKTTADIQNKHDKGFDDE</sequence>
<name>A0A6G6XYA4_9CAUD</name>
<evidence type="ECO:0000313" key="1">
    <source>
        <dbReference type="EMBL" id="QIG66090.1"/>
    </source>
</evidence>
<reference evidence="1 2" key="1">
    <citation type="submission" date="2020-02" db="EMBL/GenBank/DDBJ databases">
        <title>Identification and Characterization of First Virulent Phages, Including a Novel Jumbo Virus, Infecting Ochrobactrum spp.</title>
        <authorList>
            <person name="Decewicz P."/>
            <person name="Golec P."/>
            <person name="Szymczak M."/>
            <person name="Radlinska M."/>
            <person name="Dziewit L."/>
        </authorList>
    </citation>
    <scope>NUCLEOTIDE SEQUENCE [LARGE SCALE GENOMIC DNA]</scope>
</reference>
<keyword evidence="2" id="KW-1185">Reference proteome</keyword>
<protein>
    <submittedName>
        <fullName evidence="1">Uncharacterized protein</fullName>
    </submittedName>
</protein>
<dbReference type="Proteomes" id="UP000503046">
    <property type="component" value="Segment"/>
</dbReference>